<dbReference type="Pfam" id="PF13556">
    <property type="entry name" value="HTH_30"/>
    <property type="match status" value="1"/>
</dbReference>
<evidence type="ECO:0000313" key="7">
    <source>
        <dbReference type="Proteomes" id="UP001596108"/>
    </source>
</evidence>
<feature type="domain" description="Purine catabolism PurC-like" evidence="3">
    <location>
        <begin position="24"/>
        <end position="142"/>
    </location>
</feature>
<dbReference type="PANTHER" id="PTHR33744:SF1">
    <property type="entry name" value="DNA-BINDING TRANSCRIPTIONAL ACTIVATOR ADER"/>
    <property type="match status" value="1"/>
</dbReference>
<feature type="coiled-coil region" evidence="2">
    <location>
        <begin position="137"/>
        <end position="164"/>
    </location>
</feature>
<dbReference type="Pfam" id="PF17853">
    <property type="entry name" value="GGDEF_2"/>
    <property type="match status" value="1"/>
</dbReference>
<dbReference type="InterPro" id="IPR042070">
    <property type="entry name" value="PucR_C-HTH_sf"/>
</dbReference>
<proteinExistence type="inferred from homology"/>
<feature type="domain" description="PucR C-terminal helix-turn-helix" evidence="4">
    <location>
        <begin position="494"/>
        <end position="552"/>
    </location>
</feature>
<evidence type="ECO:0000259" key="3">
    <source>
        <dbReference type="Pfam" id="PF07905"/>
    </source>
</evidence>
<sequence>MAMMPRKESSPGSQAEETIFTVKELLGIPLLKEAKLVAGQAGQYRAITRVNVMEVPDIITWVRPGEFLMTTGYPFREEPERFLQLIPELAKRGVTALGIKTKRFFEEVPKELLEEADKLGFALIDLPPDIVFSDLVRACMERVLAQETSQLSELQNRIQSMTRLLLEGSGLYAFLDAMEDMLGNPVIVVREQEKPWLSSSMRGAEPTEIWPILQSLSFRQIGRGLNSGFTLLQNAYRAYVSPIPSRKMKQACLVLLERGKDISPLDALSVDRLSALAGLELANVEAVREVEGKYLDQFMQDWLSGKIVSDADWKLRADVCGCSIPEGSRMCAVMVGWHQKEPSQEKLREITRRLRSERLRTVDGMLAAPIGNDLALVLPLGRSALAEGSGVEAFEQLLGKLLAELRPMLGDRDLRLYTGRIIDRYDGLHGSWSQAKRARQVAEVCGLPGEVVSYDRLGIYSLLYLIPAGEERDQFLMRFAAPLQQADRKGGGRLVETLEMFFRCNGNIKLTSEKLYAHYNTIVYRLEKIQAILGVSLDDPEDRLQLHLALKLGQITPGFSG</sequence>
<evidence type="ECO:0000259" key="5">
    <source>
        <dbReference type="Pfam" id="PF17853"/>
    </source>
</evidence>
<evidence type="ECO:0000256" key="1">
    <source>
        <dbReference type="ARBA" id="ARBA00006754"/>
    </source>
</evidence>
<dbReference type="InterPro" id="IPR041522">
    <property type="entry name" value="CdaR_GGDEF"/>
</dbReference>
<evidence type="ECO:0000259" key="4">
    <source>
        <dbReference type="Pfam" id="PF13556"/>
    </source>
</evidence>
<dbReference type="Proteomes" id="UP001596108">
    <property type="component" value="Unassembled WGS sequence"/>
</dbReference>
<organism evidence="6 7">
    <name type="scientific">Cohnella yongneupensis</name>
    <dbReference type="NCBI Taxonomy" id="425006"/>
    <lineage>
        <taxon>Bacteria</taxon>
        <taxon>Bacillati</taxon>
        <taxon>Bacillota</taxon>
        <taxon>Bacilli</taxon>
        <taxon>Bacillales</taxon>
        <taxon>Paenibacillaceae</taxon>
        <taxon>Cohnella</taxon>
    </lineage>
</organism>
<name>A0ABW0R313_9BACL</name>
<feature type="domain" description="CdaR GGDEF-like" evidence="5">
    <location>
        <begin position="329"/>
        <end position="441"/>
    </location>
</feature>
<comment type="caution">
    <text evidence="6">The sequence shown here is derived from an EMBL/GenBank/DDBJ whole genome shotgun (WGS) entry which is preliminary data.</text>
</comment>
<dbReference type="Gene3D" id="1.10.10.2840">
    <property type="entry name" value="PucR C-terminal helix-turn-helix domain"/>
    <property type="match status" value="1"/>
</dbReference>
<dbReference type="PANTHER" id="PTHR33744">
    <property type="entry name" value="CARBOHYDRATE DIACID REGULATOR"/>
    <property type="match status" value="1"/>
</dbReference>
<accession>A0ABW0R313</accession>
<dbReference type="EMBL" id="JBHSNC010000053">
    <property type="protein sequence ID" value="MFC5531393.1"/>
    <property type="molecule type" value="Genomic_DNA"/>
</dbReference>
<evidence type="ECO:0000313" key="6">
    <source>
        <dbReference type="EMBL" id="MFC5531393.1"/>
    </source>
</evidence>
<keyword evidence="2" id="KW-0175">Coiled coil</keyword>
<dbReference type="Pfam" id="PF07905">
    <property type="entry name" value="PucR"/>
    <property type="match status" value="1"/>
</dbReference>
<evidence type="ECO:0000256" key="2">
    <source>
        <dbReference type="SAM" id="Coils"/>
    </source>
</evidence>
<dbReference type="InterPro" id="IPR051448">
    <property type="entry name" value="CdaR-like_regulators"/>
</dbReference>
<dbReference type="InterPro" id="IPR025736">
    <property type="entry name" value="PucR_C-HTH_dom"/>
</dbReference>
<protein>
    <submittedName>
        <fullName evidence="6">PucR family transcriptional regulator</fullName>
    </submittedName>
</protein>
<comment type="similarity">
    <text evidence="1">Belongs to the CdaR family.</text>
</comment>
<dbReference type="InterPro" id="IPR012914">
    <property type="entry name" value="PucR_dom"/>
</dbReference>
<dbReference type="RefSeq" id="WP_378113348.1">
    <property type="nucleotide sequence ID" value="NZ_JBHSNC010000053.1"/>
</dbReference>
<gene>
    <name evidence="6" type="ORF">ACFPQ4_18395</name>
</gene>
<keyword evidence="7" id="KW-1185">Reference proteome</keyword>
<reference evidence="7" key="1">
    <citation type="journal article" date="2019" name="Int. J. Syst. Evol. Microbiol.">
        <title>The Global Catalogue of Microorganisms (GCM) 10K type strain sequencing project: providing services to taxonomists for standard genome sequencing and annotation.</title>
        <authorList>
            <consortium name="The Broad Institute Genomics Platform"/>
            <consortium name="The Broad Institute Genome Sequencing Center for Infectious Disease"/>
            <person name="Wu L."/>
            <person name="Ma J."/>
        </authorList>
    </citation>
    <scope>NUCLEOTIDE SEQUENCE [LARGE SCALE GENOMIC DNA]</scope>
    <source>
        <strain evidence="7">CGMCC 1.18578</strain>
    </source>
</reference>